<dbReference type="PROSITE" id="PS50112">
    <property type="entry name" value="PAS"/>
    <property type="match status" value="1"/>
</dbReference>
<dbReference type="InterPro" id="IPR035965">
    <property type="entry name" value="PAS-like_dom_sf"/>
</dbReference>
<sequence>MNQDAEKRVAQRALDYGIAILAVGIAAAVRVKLSDQLQSQPMAPFFLAVLFAAAASEAGPALLATALSAAIAAFFFMEPVGSFMIALPGDHLRLAIFIVIGLGIVALTQAKTRARKREVAAQIQLAQAQADEIAQAARREGATLLGGILDSLPHQIAVIDQAGVILAVNEPWKRFARENGFAPSATFLGMNYLEAIRGAAAAGDRFASKAFEGLRVLLAGERRAFTMEYPCQTPEGTLWFVMNAARADGGAAAAVVSHTDITERKRAEEGLRESEERFASFMRHLPGLAWIKDHEGRYTYANCAAFRVFPVPREQVYGKTDEEIFDADAARQFRCHDGEARESKSGITAIETLKETDGVVHHFLVSKFAIADSEGAAKGTGGVAIDVTEREEAEKRLREATEKLREADAYKDEFLATLAHELRNPLAPIRNAVHVLRHDALAASSKRDRDAALLSMVERQVTHLVRLVDDLLEVSRVTRGKIDLRKQRVDLADILRQAIDMSKPMIDAGGHVFEADIPDAPLIVEGDCVRLTQVFANLLNNAAKYTEHGGWISLAAERLGAEARIVVKDNGVGIPAEMLPRVFDLFTQIDRTLGRAQGGLGIGLALVKHLILLHGGSIEAQSEGLGQGSAFIVRLPALSAPAAEAREQGAAFDTMRTSLRILVIDDDRDVADSQKALLEISGASVRVAYSGAAGVAALSLFKPDLVLLDLGMPEMDGYETAQRIRALPEGRSVKLVALTGWGREQVFQRARAAGFDLQITKPASLEALGEALEETACLAQR</sequence>
<proteinExistence type="predicted"/>
<dbReference type="Pfam" id="PF00072">
    <property type="entry name" value="Response_reg"/>
    <property type="match status" value="1"/>
</dbReference>
<feature type="domain" description="PAS" evidence="18">
    <location>
        <begin position="274"/>
        <end position="320"/>
    </location>
</feature>
<keyword evidence="21" id="KW-1185">Reference proteome</keyword>
<feature type="coiled-coil region" evidence="14">
    <location>
        <begin position="383"/>
        <end position="410"/>
    </location>
</feature>
<dbReference type="InterPro" id="IPR036890">
    <property type="entry name" value="HATPase_C_sf"/>
</dbReference>
<evidence type="ECO:0000256" key="13">
    <source>
        <dbReference type="PROSITE-ProRule" id="PRU00169"/>
    </source>
</evidence>
<dbReference type="PRINTS" id="PR00344">
    <property type="entry name" value="BCTRLSENSOR"/>
</dbReference>
<keyword evidence="12 15" id="KW-0472">Membrane</keyword>
<keyword evidence="10 15" id="KW-1133">Transmembrane helix</keyword>
<evidence type="ECO:0000256" key="3">
    <source>
        <dbReference type="ARBA" id="ARBA00012438"/>
    </source>
</evidence>
<dbReference type="InterPro" id="IPR004358">
    <property type="entry name" value="Sig_transdc_His_kin-like_C"/>
</dbReference>
<keyword evidence="8" id="KW-0418">Kinase</keyword>
<dbReference type="Pfam" id="PF00512">
    <property type="entry name" value="HisKA"/>
    <property type="match status" value="1"/>
</dbReference>
<evidence type="ECO:0000256" key="14">
    <source>
        <dbReference type="SAM" id="Coils"/>
    </source>
</evidence>
<keyword evidence="9" id="KW-0067">ATP-binding</keyword>
<dbReference type="CDD" id="cd00082">
    <property type="entry name" value="HisKA"/>
    <property type="match status" value="1"/>
</dbReference>
<keyword evidence="7" id="KW-0547">Nucleotide-binding</keyword>
<evidence type="ECO:0000256" key="2">
    <source>
        <dbReference type="ARBA" id="ARBA00004141"/>
    </source>
</evidence>
<keyword evidence="4 13" id="KW-0597">Phosphoprotein</keyword>
<evidence type="ECO:0000256" key="6">
    <source>
        <dbReference type="ARBA" id="ARBA00022692"/>
    </source>
</evidence>
<comment type="catalytic activity">
    <reaction evidence="1">
        <text>ATP + protein L-histidine = ADP + protein N-phospho-L-histidine.</text>
        <dbReference type="EC" id="2.7.13.3"/>
    </reaction>
</comment>
<dbReference type="InterPro" id="IPR001789">
    <property type="entry name" value="Sig_transdc_resp-reg_receiver"/>
</dbReference>
<comment type="subcellular location">
    <subcellularLocation>
        <location evidence="2">Membrane</location>
        <topology evidence="2">Multi-pass membrane protein</topology>
    </subcellularLocation>
</comment>
<dbReference type="InterPro" id="IPR025201">
    <property type="entry name" value="KdpD_TM"/>
</dbReference>
<dbReference type="Pfam" id="PF02518">
    <property type="entry name" value="HATPase_c"/>
    <property type="match status" value="1"/>
</dbReference>
<dbReference type="Gene3D" id="3.30.565.10">
    <property type="entry name" value="Histidine kinase-like ATPase, C-terminal domain"/>
    <property type="match status" value="1"/>
</dbReference>
<dbReference type="Gene3D" id="1.10.287.130">
    <property type="match status" value="1"/>
</dbReference>
<evidence type="ECO:0000256" key="9">
    <source>
        <dbReference type="ARBA" id="ARBA00022840"/>
    </source>
</evidence>
<dbReference type="PANTHER" id="PTHR43547">
    <property type="entry name" value="TWO-COMPONENT HISTIDINE KINASE"/>
    <property type="match status" value="1"/>
</dbReference>
<accession>A0ABM8E8B2</accession>
<evidence type="ECO:0000259" key="18">
    <source>
        <dbReference type="PROSITE" id="PS50112"/>
    </source>
</evidence>
<feature type="domain" description="Histidine kinase" evidence="16">
    <location>
        <begin position="417"/>
        <end position="639"/>
    </location>
</feature>
<dbReference type="EC" id="2.7.13.3" evidence="3"/>
<evidence type="ECO:0000259" key="17">
    <source>
        <dbReference type="PROSITE" id="PS50110"/>
    </source>
</evidence>
<evidence type="ECO:0000256" key="1">
    <source>
        <dbReference type="ARBA" id="ARBA00000085"/>
    </source>
</evidence>
<dbReference type="SUPFAM" id="SSF47384">
    <property type="entry name" value="Homodimeric domain of signal transducing histidine kinase"/>
    <property type="match status" value="1"/>
</dbReference>
<dbReference type="InterPro" id="IPR003594">
    <property type="entry name" value="HATPase_dom"/>
</dbReference>
<dbReference type="SUPFAM" id="SSF55874">
    <property type="entry name" value="ATPase domain of HSP90 chaperone/DNA topoisomerase II/histidine kinase"/>
    <property type="match status" value="1"/>
</dbReference>
<dbReference type="RefSeq" id="WP_281931844.1">
    <property type="nucleotide sequence ID" value="NZ_AP027142.1"/>
</dbReference>
<gene>
    <name evidence="20" type="ORF">SS37A_17320</name>
</gene>
<dbReference type="SMART" id="SM00387">
    <property type="entry name" value="HATPase_c"/>
    <property type="match status" value="1"/>
</dbReference>
<dbReference type="PROSITE" id="PS50109">
    <property type="entry name" value="HIS_KIN"/>
    <property type="match status" value="1"/>
</dbReference>
<dbReference type="SUPFAM" id="SSF55785">
    <property type="entry name" value="PYP-like sensor domain (PAS domain)"/>
    <property type="match status" value="2"/>
</dbReference>
<evidence type="ECO:0000256" key="5">
    <source>
        <dbReference type="ARBA" id="ARBA00022679"/>
    </source>
</evidence>
<dbReference type="PANTHER" id="PTHR43547:SF2">
    <property type="entry name" value="HYBRID SIGNAL TRANSDUCTION HISTIDINE KINASE C"/>
    <property type="match status" value="1"/>
</dbReference>
<dbReference type="SUPFAM" id="SSF52172">
    <property type="entry name" value="CheY-like"/>
    <property type="match status" value="1"/>
</dbReference>
<evidence type="ECO:0000256" key="15">
    <source>
        <dbReference type="SAM" id="Phobius"/>
    </source>
</evidence>
<feature type="transmembrane region" description="Helical" evidence="15">
    <location>
        <begin position="45"/>
        <end position="76"/>
    </location>
</feature>
<dbReference type="SMART" id="SM00448">
    <property type="entry name" value="REC"/>
    <property type="match status" value="1"/>
</dbReference>
<protein>
    <recommendedName>
        <fullName evidence="3">histidine kinase</fullName>
        <ecNumber evidence="3">2.7.13.3</ecNumber>
    </recommendedName>
</protein>
<organism evidence="20 21">
    <name type="scientific">Methylocystis iwaonis</name>
    <dbReference type="NCBI Taxonomy" id="2885079"/>
    <lineage>
        <taxon>Bacteria</taxon>
        <taxon>Pseudomonadati</taxon>
        <taxon>Pseudomonadota</taxon>
        <taxon>Alphaproteobacteria</taxon>
        <taxon>Hyphomicrobiales</taxon>
        <taxon>Methylocystaceae</taxon>
        <taxon>Methylocystis</taxon>
    </lineage>
</organism>
<dbReference type="InterPro" id="IPR000014">
    <property type="entry name" value="PAS"/>
</dbReference>
<dbReference type="Gene3D" id="3.30.450.20">
    <property type="entry name" value="PAS domain"/>
    <property type="match status" value="2"/>
</dbReference>
<feature type="transmembrane region" description="Helical" evidence="15">
    <location>
        <begin position="16"/>
        <end position="33"/>
    </location>
</feature>
<evidence type="ECO:0000259" key="19">
    <source>
        <dbReference type="PROSITE" id="PS50113"/>
    </source>
</evidence>
<dbReference type="InterPro" id="IPR005467">
    <property type="entry name" value="His_kinase_dom"/>
</dbReference>
<dbReference type="Gene3D" id="3.40.50.2300">
    <property type="match status" value="1"/>
</dbReference>
<dbReference type="InterPro" id="IPR013656">
    <property type="entry name" value="PAS_4"/>
</dbReference>
<keyword evidence="11" id="KW-0902">Two-component regulatory system</keyword>
<dbReference type="EMBL" id="AP027142">
    <property type="protein sequence ID" value="BDV34203.1"/>
    <property type="molecule type" value="Genomic_DNA"/>
</dbReference>
<keyword evidence="14" id="KW-0175">Coiled coil</keyword>
<dbReference type="InterPro" id="IPR036097">
    <property type="entry name" value="HisK_dim/P_sf"/>
</dbReference>
<dbReference type="NCBIfam" id="TIGR00229">
    <property type="entry name" value="sensory_box"/>
    <property type="match status" value="1"/>
</dbReference>
<feature type="transmembrane region" description="Helical" evidence="15">
    <location>
        <begin position="91"/>
        <end position="108"/>
    </location>
</feature>
<dbReference type="PROSITE" id="PS50113">
    <property type="entry name" value="PAC"/>
    <property type="match status" value="1"/>
</dbReference>
<dbReference type="Pfam" id="PF08448">
    <property type="entry name" value="PAS_4"/>
    <property type="match status" value="1"/>
</dbReference>
<evidence type="ECO:0000256" key="7">
    <source>
        <dbReference type="ARBA" id="ARBA00022741"/>
    </source>
</evidence>
<dbReference type="InterPro" id="IPR000700">
    <property type="entry name" value="PAS-assoc_C"/>
</dbReference>
<keyword evidence="5" id="KW-0808">Transferase</keyword>
<name>A0ABM8E8B2_9HYPH</name>
<dbReference type="Proteomes" id="UP001317629">
    <property type="component" value="Chromosome"/>
</dbReference>
<dbReference type="SMART" id="SM00388">
    <property type="entry name" value="HisKA"/>
    <property type="match status" value="1"/>
</dbReference>
<reference evidence="20 21" key="1">
    <citation type="journal article" date="2023" name="Int. J. Syst. Evol. Microbiol.">
        <title>Methylocystis iwaonis sp. nov., a type II methane-oxidizing bacterium from surface soil of a rice paddy field in Japan, and emended description of the genus Methylocystis (ex Whittenbury et al. 1970) Bowman et al. 1993.</title>
        <authorList>
            <person name="Kaise H."/>
            <person name="Sawadogo J.B."/>
            <person name="Alam M.S."/>
            <person name="Ueno C."/>
            <person name="Dianou D."/>
            <person name="Shinjo R."/>
            <person name="Asakawa S."/>
        </authorList>
    </citation>
    <scope>NUCLEOTIDE SEQUENCE [LARGE SCALE GENOMIC DNA]</scope>
    <source>
        <strain evidence="20 21">SS37A-Re</strain>
    </source>
</reference>
<dbReference type="CDD" id="cd17580">
    <property type="entry name" value="REC_2_DhkD-like"/>
    <property type="match status" value="1"/>
</dbReference>
<evidence type="ECO:0000256" key="12">
    <source>
        <dbReference type="ARBA" id="ARBA00023136"/>
    </source>
</evidence>
<evidence type="ECO:0000259" key="16">
    <source>
        <dbReference type="PROSITE" id="PS50109"/>
    </source>
</evidence>
<keyword evidence="6 15" id="KW-0812">Transmembrane</keyword>
<dbReference type="SMART" id="SM00091">
    <property type="entry name" value="PAS"/>
    <property type="match status" value="1"/>
</dbReference>
<dbReference type="InterPro" id="IPR038318">
    <property type="entry name" value="KdpD_sf"/>
</dbReference>
<evidence type="ECO:0000256" key="8">
    <source>
        <dbReference type="ARBA" id="ARBA00022777"/>
    </source>
</evidence>
<feature type="modified residue" description="4-aspartylphosphate" evidence="13">
    <location>
        <position position="709"/>
    </location>
</feature>
<feature type="domain" description="Response regulatory" evidence="17">
    <location>
        <begin position="660"/>
        <end position="776"/>
    </location>
</feature>
<feature type="domain" description="PAC" evidence="19">
    <location>
        <begin position="346"/>
        <end position="399"/>
    </location>
</feature>
<evidence type="ECO:0000256" key="10">
    <source>
        <dbReference type="ARBA" id="ARBA00022989"/>
    </source>
</evidence>
<dbReference type="CDD" id="cd00130">
    <property type="entry name" value="PAS"/>
    <property type="match status" value="1"/>
</dbReference>
<dbReference type="Gene3D" id="1.20.120.620">
    <property type="entry name" value="Backbone structure of the membrane domain of e. Coli histidine kinase receptor kdpd"/>
    <property type="match status" value="1"/>
</dbReference>
<evidence type="ECO:0000256" key="4">
    <source>
        <dbReference type="ARBA" id="ARBA00022553"/>
    </source>
</evidence>
<evidence type="ECO:0000313" key="21">
    <source>
        <dbReference type="Proteomes" id="UP001317629"/>
    </source>
</evidence>
<evidence type="ECO:0000256" key="11">
    <source>
        <dbReference type="ARBA" id="ARBA00023012"/>
    </source>
</evidence>
<dbReference type="Pfam" id="PF13493">
    <property type="entry name" value="DUF4118"/>
    <property type="match status" value="1"/>
</dbReference>
<dbReference type="InterPro" id="IPR003661">
    <property type="entry name" value="HisK_dim/P_dom"/>
</dbReference>
<evidence type="ECO:0000313" key="20">
    <source>
        <dbReference type="EMBL" id="BDV34203.1"/>
    </source>
</evidence>
<dbReference type="PROSITE" id="PS50110">
    <property type="entry name" value="RESPONSE_REGULATORY"/>
    <property type="match status" value="1"/>
</dbReference>
<dbReference type="InterPro" id="IPR011006">
    <property type="entry name" value="CheY-like_superfamily"/>
</dbReference>